<proteinExistence type="predicted"/>
<feature type="compositionally biased region" description="Gly residues" evidence="1">
    <location>
        <begin position="51"/>
        <end position="65"/>
    </location>
</feature>
<sequence length="72" mass="7287">MPLHDFICRGCGHAFEALLIGKEQPLCPQCGSPDLHKQMSTFASRTASKGDGSGSGGSKCAGCAGGSCSTCH</sequence>
<dbReference type="SMART" id="SM00834">
    <property type="entry name" value="CxxC_CXXC_SSSS"/>
    <property type="match status" value="1"/>
</dbReference>
<accession>A0A9X4MIW9</accession>
<feature type="domain" description="Putative regulatory protein FmdB zinc ribbon" evidence="2">
    <location>
        <begin position="1"/>
        <end position="40"/>
    </location>
</feature>
<dbReference type="NCBIfam" id="TIGR02605">
    <property type="entry name" value="CxxC_CxxC_SSSS"/>
    <property type="match status" value="1"/>
</dbReference>
<dbReference type="AlphaFoldDB" id="A0A9X4MIW9"/>
<name>A0A9X4MIW9_9BACT</name>
<protein>
    <submittedName>
        <fullName evidence="3">Zinc ribbon domain-containing protein</fullName>
    </submittedName>
</protein>
<keyword evidence="4" id="KW-1185">Reference proteome</keyword>
<dbReference type="Proteomes" id="UP001154240">
    <property type="component" value="Unassembled WGS sequence"/>
</dbReference>
<dbReference type="InterPro" id="IPR013429">
    <property type="entry name" value="Regulatory_FmdB_Zinc_ribbon"/>
</dbReference>
<dbReference type="Pfam" id="PF09723">
    <property type="entry name" value="Zn_ribbon_8"/>
    <property type="match status" value="1"/>
</dbReference>
<gene>
    <name evidence="3" type="ORF">OLX77_11380</name>
</gene>
<evidence type="ECO:0000256" key="1">
    <source>
        <dbReference type="SAM" id="MobiDB-lite"/>
    </source>
</evidence>
<feature type="region of interest" description="Disordered" evidence="1">
    <location>
        <begin position="41"/>
        <end position="72"/>
    </location>
</feature>
<dbReference type="EMBL" id="JAPHEH010000001">
    <property type="protein sequence ID" value="MDG4476755.1"/>
    <property type="molecule type" value="Genomic_DNA"/>
</dbReference>
<evidence type="ECO:0000313" key="4">
    <source>
        <dbReference type="Proteomes" id="UP001154240"/>
    </source>
</evidence>
<evidence type="ECO:0000259" key="2">
    <source>
        <dbReference type="SMART" id="SM00834"/>
    </source>
</evidence>
<comment type="caution">
    <text evidence="3">The sequence shown here is derived from an EMBL/GenBank/DDBJ whole genome shotgun (WGS) entry which is preliminary data.</text>
</comment>
<evidence type="ECO:0000313" key="3">
    <source>
        <dbReference type="EMBL" id="MDG4476755.1"/>
    </source>
</evidence>
<reference evidence="3" key="2">
    <citation type="submission" date="2022-10" db="EMBL/GenBank/DDBJ databases">
        <authorList>
            <person name="Aronson H.S."/>
        </authorList>
    </citation>
    <scope>NUCLEOTIDE SEQUENCE</scope>
    <source>
        <strain evidence="3">RS19-109</strain>
    </source>
</reference>
<dbReference type="RefSeq" id="WP_307633720.1">
    <property type="nucleotide sequence ID" value="NZ_JAPHEH010000001.1"/>
</dbReference>
<reference evidence="3" key="1">
    <citation type="journal article" date="2022" name="bioRxiv">
        <title>Thiovibrio frasassiensisgen. nov., sp. nov., an autotrophic, elemental sulfur disproportionating bacterium isolated from sulfidic karst sediment, and proposal of Thiovibrionaceae fam. nov.</title>
        <authorList>
            <person name="Aronson H."/>
            <person name="Thomas C."/>
            <person name="Bhattacharyya M."/>
            <person name="Eckstein S."/>
            <person name="Jensen S."/>
            <person name="Barco R."/>
            <person name="Macalady J."/>
            <person name="Amend J."/>
        </authorList>
    </citation>
    <scope>NUCLEOTIDE SEQUENCE</scope>
    <source>
        <strain evidence="3">RS19-109</strain>
    </source>
</reference>
<organism evidence="3 4">
    <name type="scientific">Thiovibrio frasassiensis</name>
    <dbReference type="NCBI Taxonomy" id="2984131"/>
    <lineage>
        <taxon>Bacteria</taxon>
        <taxon>Pseudomonadati</taxon>
        <taxon>Thermodesulfobacteriota</taxon>
        <taxon>Desulfobulbia</taxon>
        <taxon>Desulfobulbales</taxon>
        <taxon>Thiovibrionaceae</taxon>
        <taxon>Thiovibrio</taxon>
    </lineage>
</organism>